<evidence type="ECO:0000313" key="3">
    <source>
        <dbReference type="Proteomes" id="UP000256964"/>
    </source>
</evidence>
<sequence>MTDALPSPVEAKPRLPIEVCERVIEEVYDKDYRFVSTSLATLSSCALVCRAWRPRAQRVLFQYVLLRDKDALYRFAELLDASPELGTYVHTLELRGHLHVPYSPAVLFLTALRGRLTNLVELYMHGFEDAKKAANPLPEAEKELPFLPIHRYFPSLLTSISHIRRLDLVDVRFPSFGDFARFLSALPNLKKLFCYLVSWAVLGLEPVCMAKRSCHDSRKTFLPNLEELMCYDMDEQGRQRLLSALGPSLRTLWIKVPNNPPAVRIEHARSGVKQEVPSLALNLRSLPCLNLLCCSLAPFTHPDDQTLESLRDTIISWLPSSDDVVGHISPSQRYLHLRPLGRGYFKRKELVELLRTIGPIVEAVLCRNEAAEGDLQDQTSGDTDDRPETDPCRAGLVVQDLGDRLEWEDWWRAVVGECFPTLSRWRRLYVHPTHAAYTVEQWQDYGLTPQDYADHQLSTVLPDTVLPDADLPDAILHDPHRRKRDVLKNFIAQFIPVRRRLSQRQSLEDEG</sequence>
<reference evidence="2 3" key="1">
    <citation type="journal article" date="2018" name="Biotechnol. Biofuels">
        <title>Integrative visual omics of the white-rot fungus Polyporus brumalis exposes the biotechnological potential of its oxidative enzymes for delignifying raw plant biomass.</title>
        <authorList>
            <person name="Miyauchi S."/>
            <person name="Rancon A."/>
            <person name="Drula E."/>
            <person name="Hage H."/>
            <person name="Chaduli D."/>
            <person name="Favel A."/>
            <person name="Grisel S."/>
            <person name="Henrissat B."/>
            <person name="Herpoel-Gimbert I."/>
            <person name="Ruiz-Duenas F.J."/>
            <person name="Chevret D."/>
            <person name="Hainaut M."/>
            <person name="Lin J."/>
            <person name="Wang M."/>
            <person name="Pangilinan J."/>
            <person name="Lipzen A."/>
            <person name="Lesage-Meessen L."/>
            <person name="Navarro D."/>
            <person name="Riley R."/>
            <person name="Grigoriev I.V."/>
            <person name="Zhou S."/>
            <person name="Raouche S."/>
            <person name="Rosso M.N."/>
        </authorList>
    </citation>
    <scope>NUCLEOTIDE SEQUENCE [LARGE SCALE GENOMIC DNA]</scope>
    <source>
        <strain evidence="2 3">BRFM 1820</strain>
    </source>
</reference>
<evidence type="ECO:0000313" key="2">
    <source>
        <dbReference type="EMBL" id="RDX49083.1"/>
    </source>
</evidence>
<dbReference type="InterPro" id="IPR032675">
    <property type="entry name" value="LRR_dom_sf"/>
</dbReference>
<name>A0A371D969_9APHY</name>
<organism evidence="2 3">
    <name type="scientific">Lentinus brumalis</name>
    <dbReference type="NCBI Taxonomy" id="2498619"/>
    <lineage>
        <taxon>Eukaryota</taxon>
        <taxon>Fungi</taxon>
        <taxon>Dikarya</taxon>
        <taxon>Basidiomycota</taxon>
        <taxon>Agaricomycotina</taxon>
        <taxon>Agaricomycetes</taxon>
        <taxon>Polyporales</taxon>
        <taxon>Polyporaceae</taxon>
        <taxon>Lentinus</taxon>
    </lineage>
</organism>
<dbReference type="Proteomes" id="UP000256964">
    <property type="component" value="Unassembled WGS sequence"/>
</dbReference>
<evidence type="ECO:0000256" key="1">
    <source>
        <dbReference type="SAM" id="MobiDB-lite"/>
    </source>
</evidence>
<dbReference type="EMBL" id="KZ857407">
    <property type="protein sequence ID" value="RDX49083.1"/>
    <property type="molecule type" value="Genomic_DNA"/>
</dbReference>
<dbReference type="SUPFAM" id="SSF52047">
    <property type="entry name" value="RNI-like"/>
    <property type="match status" value="1"/>
</dbReference>
<keyword evidence="3" id="KW-1185">Reference proteome</keyword>
<gene>
    <name evidence="2" type="ORF">OH76DRAFT_1403985</name>
</gene>
<protein>
    <recommendedName>
        <fullName evidence="4">F-box domain-containing protein</fullName>
    </recommendedName>
</protein>
<dbReference type="AlphaFoldDB" id="A0A371D969"/>
<dbReference type="OrthoDB" id="2798260at2759"/>
<feature type="region of interest" description="Disordered" evidence="1">
    <location>
        <begin position="372"/>
        <end position="391"/>
    </location>
</feature>
<evidence type="ECO:0008006" key="4">
    <source>
        <dbReference type="Google" id="ProtNLM"/>
    </source>
</evidence>
<dbReference type="Gene3D" id="3.80.10.10">
    <property type="entry name" value="Ribonuclease Inhibitor"/>
    <property type="match status" value="1"/>
</dbReference>
<proteinExistence type="predicted"/>
<accession>A0A371D969</accession>